<reference evidence="2" key="1">
    <citation type="submission" date="2020-09" db="EMBL/GenBank/DDBJ databases">
        <title>Genome seq and assembly of Devosia sp.</title>
        <authorList>
            <person name="Chhetri G."/>
        </authorList>
    </citation>
    <scope>NUCLEOTIDE SEQUENCE</scope>
    <source>
        <strain evidence="2">PTR5</strain>
    </source>
</reference>
<evidence type="ECO:0000313" key="2">
    <source>
        <dbReference type="EMBL" id="MBD8064933.1"/>
    </source>
</evidence>
<gene>
    <name evidence="2" type="ORF">IC608_05540</name>
</gene>
<feature type="domain" description="GP-PDE" evidence="1">
    <location>
        <begin position="52"/>
        <end position="89"/>
    </location>
</feature>
<dbReference type="InterPro" id="IPR017946">
    <property type="entry name" value="PLC-like_Pdiesterase_TIM-brl"/>
</dbReference>
<protein>
    <recommendedName>
        <fullName evidence="1">GP-PDE domain-containing protein</fullName>
    </recommendedName>
</protein>
<organism evidence="2 3">
    <name type="scientific">Devosia oryzisoli</name>
    <dbReference type="NCBI Taxonomy" id="2774138"/>
    <lineage>
        <taxon>Bacteria</taxon>
        <taxon>Pseudomonadati</taxon>
        <taxon>Pseudomonadota</taxon>
        <taxon>Alphaproteobacteria</taxon>
        <taxon>Hyphomicrobiales</taxon>
        <taxon>Devosiaceae</taxon>
        <taxon>Devosia</taxon>
    </lineage>
</organism>
<dbReference type="GO" id="GO:0008081">
    <property type="term" value="F:phosphoric diester hydrolase activity"/>
    <property type="evidence" value="ECO:0007669"/>
    <property type="project" value="InterPro"/>
</dbReference>
<keyword evidence="3" id="KW-1185">Reference proteome</keyword>
<proteinExistence type="predicted"/>
<comment type="caution">
    <text evidence="2">The sequence shown here is derived from an EMBL/GenBank/DDBJ whole genome shotgun (WGS) entry which is preliminary data.</text>
</comment>
<dbReference type="EMBL" id="JACYFU010000001">
    <property type="protein sequence ID" value="MBD8064933.1"/>
    <property type="molecule type" value="Genomic_DNA"/>
</dbReference>
<dbReference type="Proteomes" id="UP000654108">
    <property type="component" value="Unassembled WGS sequence"/>
</dbReference>
<dbReference type="SUPFAM" id="SSF51695">
    <property type="entry name" value="PLC-like phosphodiesterases"/>
    <property type="match status" value="1"/>
</dbReference>
<dbReference type="GO" id="GO:0006629">
    <property type="term" value="P:lipid metabolic process"/>
    <property type="evidence" value="ECO:0007669"/>
    <property type="project" value="InterPro"/>
</dbReference>
<sequence>MHPLRRWLNRAGGVLLLILAILVLLAAFERATVDMYSDTPAVAHAGGRIGGRNYTNSIGAFSSAYQRGHRLIEVDFEMTADGVAVCGHDWSGFEGVPSLAAFSTARAKIDHPPCTIPELLDWLHQHPDAVLMSDAKSHVLEINKILHAALGERLLAQAYSVAEARSLQELGVRNLVLTLYRSGSRGERMAGVEELASSGIAVKALTMPILDALTGSALYAKTRLDVPIYTHTVNDCWSVFLVGAFGVDAVYTDDLIPGDCPLTPLS</sequence>
<dbReference type="Pfam" id="PF03009">
    <property type="entry name" value="GDPD"/>
    <property type="match status" value="1"/>
</dbReference>
<evidence type="ECO:0000313" key="3">
    <source>
        <dbReference type="Proteomes" id="UP000654108"/>
    </source>
</evidence>
<dbReference type="InterPro" id="IPR030395">
    <property type="entry name" value="GP_PDE_dom"/>
</dbReference>
<dbReference type="AlphaFoldDB" id="A0A927FU40"/>
<evidence type="ECO:0000259" key="1">
    <source>
        <dbReference type="Pfam" id="PF03009"/>
    </source>
</evidence>
<dbReference type="Gene3D" id="3.20.20.190">
    <property type="entry name" value="Phosphatidylinositol (PI) phosphodiesterase"/>
    <property type="match status" value="1"/>
</dbReference>
<dbReference type="RefSeq" id="WP_191773342.1">
    <property type="nucleotide sequence ID" value="NZ_JACYFU010000001.1"/>
</dbReference>
<name>A0A927FU40_9HYPH</name>
<accession>A0A927FU40</accession>